<dbReference type="RefSeq" id="XP_016219649.1">
    <property type="nucleotide sequence ID" value="XM_016374105.1"/>
</dbReference>
<feature type="chain" id="PRO_5002236169" evidence="1">
    <location>
        <begin position="26"/>
        <end position="176"/>
    </location>
</feature>
<dbReference type="HOGENOM" id="CLU_1525160_0_0_1"/>
<feature type="signal peptide" evidence="1">
    <location>
        <begin position="1"/>
        <end position="25"/>
    </location>
</feature>
<evidence type="ECO:0000313" key="3">
    <source>
        <dbReference type="Proteomes" id="UP000054302"/>
    </source>
</evidence>
<name>A0A0D1WH09_EXOME</name>
<dbReference type="OrthoDB" id="10298737at2759"/>
<proteinExistence type="predicted"/>
<evidence type="ECO:0000256" key="1">
    <source>
        <dbReference type="SAM" id="SignalP"/>
    </source>
</evidence>
<protein>
    <submittedName>
        <fullName evidence="2">Uncharacterized protein</fullName>
    </submittedName>
</protein>
<sequence length="176" mass="19152">MNPFSFISTLVVLLLSMTIPTKGLGLRSPAMEPFIFKLKPSIKNPDCIGAETTKLSIKSYPKNRVVWHAACRIISDLISNNGGSPKVDVIFICGNGPRDDGTQDFKLAISYAKGFQVTGYDQVLNMTVSGTQEIPAHLTITQGPQSIPAVRHVKILIGAKVNAKKKTAKYEYISCV</sequence>
<dbReference type="VEuPathDB" id="FungiDB:PV10_09005"/>
<reference evidence="2 3" key="1">
    <citation type="submission" date="2015-01" db="EMBL/GenBank/DDBJ databases">
        <title>The Genome Sequence of Exophiala mesophila CBS40295.</title>
        <authorList>
            <consortium name="The Broad Institute Genomics Platform"/>
            <person name="Cuomo C."/>
            <person name="de Hoog S."/>
            <person name="Gorbushina A."/>
            <person name="Stielow B."/>
            <person name="Teixiera M."/>
            <person name="Abouelleil A."/>
            <person name="Chapman S.B."/>
            <person name="Priest M."/>
            <person name="Young S.K."/>
            <person name="Wortman J."/>
            <person name="Nusbaum C."/>
            <person name="Birren B."/>
        </authorList>
    </citation>
    <scope>NUCLEOTIDE SEQUENCE [LARGE SCALE GENOMIC DNA]</scope>
    <source>
        <strain evidence="2 3">CBS 40295</strain>
    </source>
</reference>
<keyword evidence="3" id="KW-1185">Reference proteome</keyword>
<dbReference type="AlphaFoldDB" id="A0A0D1WH09"/>
<dbReference type="EMBL" id="KN847526">
    <property type="protein sequence ID" value="KIV88075.1"/>
    <property type="molecule type" value="Genomic_DNA"/>
</dbReference>
<evidence type="ECO:0000313" key="2">
    <source>
        <dbReference type="EMBL" id="KIV88075.1"/>
    </source>
</evidence>
<organism evidence="2 3">
    <name type="scientific">Exophiala mesophila</name>
    <name type="common">Black yeast-like fungus</name>
    <dbReference type="NCBI Taxonomy" id="212818"/>
    <lineage>
        <taxon>Eukaryota</taxon>
        <taxon>Fungi</taxon>
        <taxon>Dikarya</taxon>
        <taxon>Ascomycota</taxon>
        <taxon>Pezizomycotina</taxon>
        <taxon>Eurotiomycetes</taxon>
        <taxon>Chaetothyriomycetidae</taxon>
        <taxon>Chaetothyriales</taxon>
        <taxon>Herpotrichiellaceae</taxon>
        <taxon>Exophiala</taxon>
    </lineage>
</organism>
<dbReference type="Proteomes" id="UP000054302">
    <property type="component" value="Unassembled WGS sequence"/>
</dbReference>
<keyword evidence="1" id="KW-0732">Signal</keyword>
<accession>A0A0D1WH09</accession>
<dbReference type="GeneID" id="27326850"/>
<gene>
    <name evidence="2" type="ORF">PV10_09005</name>
</gene>